<feature type="transmembrane region" description="Helical" evidence="7">
    <location>
        <begin position="320"/>
        <end position="342"/>
    </location>
</feature>
<feature type="signal peptide" evidence="8">
    <location>
        <begin position="1"/>
        <end position="22"/>
    </location>
</feature>
<keyword evidence="10" id="KW-1185">Reference proteome</keyword>
<feature type="region of interest" description="Disordered" evidence="6">
    <location>
        <begin position="390"/>
        <end position="419"/>
    </location>
</feature>
<dbReference type="InterPro" id="IPR013783">
    <property type="entry name" value="Ig-like_fold"/>
</dbReference>
<evidence type="ECO:0000256" key="4">
    <source>
        <dbReference type="ARBA" id="ARBA00023180"/>
    </source>
</evidence>
<evidence type="ECO:0000256" key="5">
    <source>
        <dbReference type="ARBA" id="ARBA00023319"/>
    </source>
</evidence>
<dbReference type="InterPro" id="IPR003599">
    <property type="entry name" value="Ig_sub"/>
</dbReference>
<dbReference type="PANTHER" id="PTHR11640">
    <property type="entry name" value="NEPHRIN"/>
    <property type="match status" value="1"/>
</dbReference>
<dbReference type="PANTHER" id="PTHR11640:SF164">
    <property type="entry name" value="MAM DOMAIN-CONTAINING GLYCOSYLPHOSPHATIDYLINOSITOL ANCHOR PROTEIN 1"/>
    <property type="match status" value="1"/>
</dbReference>
<keyword evidence="5" id="KW-0393">Immunoglobulin domain</keyword>
<accession>A0A7D9J7B4</accession>
<dbReference type="InterPro" id="IPR036179">
    <property type="entry name" value="Ig-like_dom_sf"/>
</dbReference>
<comment type="caution">
    <text evidence="9">The sequence shown here is derived from an EMBL/GenBank/DDBJ whole genome shotgun (WGS) entry which is preliminary data.</text>
</comment>
<sequence>MMTGFSFVHLFALNFVMFPCEGQITSPLDGTNFTFLPGSIAKIQWKFGNDINTVQARIWYFTGSDGSESVIARIFVDRDPREVPNNTLPGVTIEKPATLVLNNVDKRYNGKYRSTYRTGHHYISEKPNVTFSCPSRTTVNEGDDFTCVCRGEGGNPPADVTWYKDGKHIGGTGKEEQRLSLSDVSRTDSGTYECKARSHTDDRFADKKSIKVEVNYSPESTRLNYDAKSLTITCDGGEARPPARFEIFFNKTKLVMRGKTYTIPGNYTCDAVNILGRSSSLSKYIFPGVPSTTRLPRTSTKQGNQTGKPSSSDTSCGTEWYIVAVSVVSGIVIGILLSYIVWCSHRKFRSGKPERNPELRTTEADTTYQELDLTKINKEDNYQSLRVNAARNEAANDEESTYTELSKTRDEENKYQSLT</sequence>
<dbReference type="InterPro" id="IPR003598">
    <property type="entry name" value="Ig_sub2"/>
</dbReference>
<gene>
    <name evidence="9" type="ORF">PACLA_8A026547</name>
</gene>
<dbReference type="InterPro" id="IPR051275">
    <property type="entry name" value="Cell_adhesion_signaling"/>
</dbReference>
<dbReference type="PROSITE" id="PS50835">
    <property type="entry name" value="IG_LIKE"/>
    <property type="match status" value="1"/>
</dbReference>
<reference evidence="9" key="1">
    <citation type="submission" date="2020-04" db="EMBL/GenBank/DDBJ databases">
        <authorList>
            <person name="Alioto T."/>
            <person name="Alioto T."/>
            <person name="Gomez Garrido J."/>
        </authorList>
    </citation>
    <scope>NUCLEOTIDE SEQUENCE</scope>
    <source>
        <strain evidence="9">A484AB</strain>
    </source>
</reference>
<comment type="subcellular location">
    <subcellularLocation>
        <location evidence="1">Membrane</location>
        <topology evidence="1">Single-pass type I membrane protein</topology>
    </subcellularLocation>
</comment>
<dbReference type="Pfam" id="PF13927">
    <property type="entry name" value="Ig_3"/>
    <property type="match status" value="1"/>
</dbReference>
<dbReference type="GO" id="GO:0050839">
    <property type="term" value="F:cell adhesion molecule binding"/>
    <property type="evidence" value="ECO:0007669"/>
    <property type="project" value="TreeGrafter"/>
</dbReference>
<dbReference type="SUPFAM" id="SSF48726">
    <property type="entry name" value="Immunoglobulin"/>
    <property type="match status" value="1"/>
</dbReference>
<keyword evidence="4" id="KW-0325">Glycoprotein</keyword>
<dbReference type="OrthoDB" id="5989357at2759"/>
<evidence type="ECO:0000313" key="10">
    <source>
        <dbReference type="Proteomes" id="UP001152795"/>
    </source>
</evidence>
<evidence type="ECO:0000256" key="2">
    <source>
        <dbReference type="ARBA" id="ARBA00023136"/>
    </source>
</evidence>
<feature type="region of interest" description="Disordered" evidence="6">
    <location>
        <begin position="292"/>
        <end position="315"/>
    </location>
</feature>
<keyword evidence="2 7" id="KW-0472">Membrane</keyword>
<name>A0A7D9J7B4_PARCT</name>
<dbReference type="InterPro" id="IPR007110">
    <property type="entry name" value="Ig-like_dom"/>
</dbReference>
<dbReference type="Gene3D" id="2.60.40.10">
    <property type="entry name" value="Immunoglobulins"/>
    <property type="match status" value="1"/>
</dbReference>
<feature type="compositionally biased region" description="Basic and acidic residues" evidence="6">
    <location>
        <begin position="406"/>
        <end position="419"/>
    </location>
</feature>
<evidence type="ECO:0000256" key="3">
    <source>
        <dbReference type="ARBA" id="ARBA00023157"/>
    </source>
</evidence>
<proteinExistence type="predicted"/>
<dbReference type="GO" id="GO:0005911">
    <property type="term" value="C:cell-cell junction"/>
    <property type="evidence" value="ECO:0007669"/>
    <property type="project" value="TreeGrafter"/>
</dbReference>
<dbReference type="GO" id="GO:0005886">
    <property type="term" value="C:plasma membrane"/>
    <property type="evidence" value="ECO:0007669"/>
    <property type="project" value="TreeGrafter"/>
</dbReference>
<dbReference type="AlphaFoldDB" id="A0A7D9J7B4"/>
<evidence type="ECO:0000256" key="7">
    <source>
        <dbReference type="SAM" id="Phobius"/>
    </source>
</evidence>
<dbReference type="Proteomes" id="UP001152795">
    <property type="component" value="Unassembled WGS sequence"/>
</dbReference>
<evidence type="ECO:0000256" key="1">
    <source>
        <dbReference type="ARBA" id="ARBA00004479"/>
    </source>
</evidence>
<dbReference type="SMART" id="SM00409">
    <property type="entry name" value="IG"/>
    <property type="match status" value="1"/>
</dbReference>
<keyword evidence="3" id="KW-1015">Disulfide bond</keyword>
<evidence type="ECO:0000256" key="6">
    <source>
        <dbReference type="SAM" id="MobiDB-lite"/>
    </source>
</evidence>
<feature type="chain" id="PRO_5043422561" evidence="8">
    <location>
        <begin position="23"/>
        <end position="419"/>
    </location>
</feature>
<evidence type="ECO:0000313" key="9">
    <source>
        <dbReference type="EMBL" id="CAB4023632.1"/>
    </source>
</evidence>
<evidence type="ECO:0000256" key="8">
    <source>
        <dbReference type="SAM" id="SignalP"/>
    </source>
</evidence>
<keyword evidence="7" id="KW-1133">Transmembrane helix</keyword>
<dbReference type="SMART" id="SM00408">
    <property type="entry name" value="IGc2"/>
    <property type="match status" value="1"/>
</dbReference>
<protein>
    <submittedName>
        <fullName evidence="9">Opioid-binding cell adhesion molecule isoform X2</fullName>
    </submittedName>
</protein>
<dbReference type="GO" id="GO:0098609">
    <property type="term" value="P:cell-cell adhesion"/>
    <property type="evidence" value="ECO:0007669"/>
    <property type="project" value="TreeGrafter"/>
</dbReference>
<organism evidence="9 10">
    <name type="scientific">Paramuricea clavata</name>
    <name type="common">Red gorgonian</name>
    <name type="synonym">Violescent sea-whip</name>
    <dbReference type="NCBI Taxonomy" id="317549"/>
    <lineage>
        <taxon>Eukaryota</taxon>
        <taxon>Metazoa</taxon>
        <taxon>Cnidaria</taxon>
        <taxon>Anthozoa</taxon>
        <taxon>Octocorallia</taxon>
        <taxon>Malacalcyonacea</taxon>
        <taxon>Plexauridae</taxon>
        <taxon>Paramuricea</taxon>
    </lineage>
</organism>
<dbReference type="EMBL" id="CACRXK020012599">
    <property type="protein sequence ID" value="CAB4023632.1"/>
    <property type="molecule type" value="Genomic_DNA"/>
</dbReference>
<keyword evidence="7" id="KW-0812">Transmembrane</keyword>
<keyword evidence="8" id="KW-0732">Signal</keyword>